<dbReference type="Proteomes" id="UP000001937">
    <property type="component" value="Chromosome"/>
</dbReference>
<dbReference type="STRING" id="106370.Francci3_2575"/>
<feature type="domain" description="CHAT" evidence="1">
    <location>
        <begin position="924"/>
        <end position="1240"/>
    </location>
</feature>
<dbReference type="HOGENOM" id="CLU_256765_0_0_11"/>
<keyword evidence="3" id="KW-1185">Reference proteome</keyword>
<evidence type="ECO:0000313" key="2">
    <source>
        <dbReference type="EMBL" id="ABD11937.1"/>
    </source>
</evidence>
<sequence length="1241" mass="129947">MDGLNLEIDALVGPALDLLATAERDGDPVAARAAVGLLAQAYDLAPGHSGAPGLAMLIAEWEGELAQADLGSWDSVVLWWRRGWPAPRPGGRPSLSIAELDAMEGALHGERYVNGRDPAERDAAMRLLAPLADAGKLGPQDLLGYAALLIVWYEQDAVPAARDTALDLLAPMVTAGTADPGIVADYAELVFDRAEQSGTTRDWAQAVHWLRESLRIGGAQNVADTWDSLGHAYWAWSRLDDDDALFDEAVDCFTAAVRHGQPAELLAPAALVFVADRLREQRRSAGGVDDALLADIRAVLALADQIVDRPELDTEIRATVAMEILTLQYLIVDGNEITRRLVQEGLEAFPLAGDRFDRLLGYADAHPDPPQGWSSSRAAMRAMTSLLRAMFGTGPRPGADFGLQHAAEAMRTAEHSDDAAALFSLISAVAGGFSGDLGRVKAAEQLVGTSADPSATAISLFARLGQMLLVGMPADGARTAVELLSVLARSLAQVLGGGLRGRLQPPAADTGKPGHLIEVSQYLDVSRRLDVGQLREIADVFAAFPGCDALVAQAAAAEVIAGIIAATSAGAPADRLAELRARLADADQAWADSSAQLPPPPRAMGTQLFAHGWQLFAGVTGDRSAARLAVARSQAVLDWFDGPDHPMWPMVVMTAARARRLRGEPGDLPGGRRLALRALRGHAWLVLLQSGTRDALEVARGAAADARVVLEWCVEDLRGGDEQARDDLVTAVEAGRGLVLHAAVTTRSAAEQLRELGHADLAQAWAAAGLEPAEADPAAQGPGWFADGAERSALRRAVLAALSESAAGPDSLLLPPSIGEIRAAVGTHGSDALVYLVPGVDRPGHIIIIPADGTRPVEHVEHPGLVSADDSPMGRYLAAYAGWRQAAGGEGARQGVAEPAAAFAASRAALAAWRAALAELTEWAGRIAEVLLDRVSAVAADTTWPTFVITSVGVLGLVPWHAAVLDVEAPGHQTGGGTRLAQRATVSYIPSARLLCRTVAMPAAADGDVLIVGNPVGAASHPAGDAAWHLPSAFYPRAMLLGGGPSRSGREPATVAGAGASGDGTPAEVLAWLRRPGARRLVLHLACHGFAVPADPAASHLELADGRPLTARELLAEQSAATRVERVFLAACSTNVTGADYDEAFSIATAFLAAGARTVYGSLWDLPDRYTATMMFVLHHNLVVEDCSPAEAMQAAQDWALDPYRTAPATMPGPVAAAMVDDAWLPFVDPAAWAGLVHLGA</sequence>
<organism evidence="2 3">
    <name type="scientific">Frankia casuarinae (strain DSM 45818 / CECT 9043 / HFP020203 / CcI3)</name>
    <dbReference type="NCBI Taxonomy" id="106370"/>
    <lineage>
        <taxon>Bacteria</taxon>
        <taxon>Bacillati</taxon>
        <taxon>Actinomycetota</taxon>
        <taxon>Actinomycetes</taxon>
        <taxon>Frankiales</taxon>
        <taxon>Frankiaceae</taxon>
        <taxon>Frankia</taxon>
    </lineage>
</organism>
<evidence type="ECO:0000259" key="1">
    <source>
        <dbReference type="Pfam" id="PF12770"/>
    </source>
</evidence>
<dbReference type="eggNOG" id="COG4995">
    <property type="taxonomic scope" value="Bacteria"/>
</dbReference>
<dbReference type="Pfam" id="PF12770">
    <property type="entry name" value="CHAT"/>
    <property type="match status" value="1"/>
</dbReference>
<proteinExistence type="predicted"/>
<name>Q2J9V5_FRACC</name>
<dbReference type="RefSeq" id="WP_011436972.1">
    <property type="nucleotide sequence ID" value="NC_007777.1"/>
</dbReference>
<dbReference type="AlphaFoldDB" id="Q2J9V5"/>
<dbReference type="OrthoDB" id="3206999at2"/>
<accession>Q2J9V5</accession>
<evidence type="ECO:0000313" key="3">
    <source>
        <dbReference type="Proteomes" id="UP000001937"/>
    </source>
</evidence>
<dbReference type="KEGG" id="fra:Francci3_2575"/>
<gene>
    <name evidence="2" type="ordered locus">Francci3_2575</name>
</gene>
<reference evidence="2 3" key="1">
    <citation type="journal article" date="2007" name="Genome Res.">
        <title>Genome characteristics of facultatively symbiotic Frankia sp. strains reflect host range and host plant biogeography.</title>
        <authorList>
            <person name="Normand P."/>
            <person name="Lapierre P."/>
            <person name="Tisa L.S."/>
            <person name="Gogarten J.P."/>
            <person name="Alloisio N."/>
            <person name="Bagnarol E."/>
            <person name="Bassi C.A."/>
            <person name="Berry A.M."/>
            <person name="Bickhart D.M."/>
            <person name="Choisne N."/>
            <person name="Couloux A."/>
            <person name="Cournoyer B."/>
            <person name="Cruveiller S."/>
            <person name="Daubin V."/>
            <person name="Demange N."/>
            <person name="Francino M.P."/>
            <person name="Goltsman E."/>
            <person name="Huang Y."/>
            <person name="Kopp O.R."/>
            <person name="Labarre L."/>
            <person name="Lapidus A."/>
            <person name="Lavire C."/>
            <person name="Marechal J."/>
            <person name="Martinez M."/>
            <person name="Mastronunzio J.E."/>
            <person name="Mullin B.C."/>
            <person name="Niemann J."/>
            <person name="Pujic P."/>
            <person name="Rawnsley T."/>
            <person name="Rouy Z."/>
            <person name="Schenowitz C."/>
            <person name="Sellstedt A."/>
            <person name="Tavares F."/>
            <person name="Tomkins J.P."/>
            <person name="Vallenet D."/>
            <person name="Valverde C."/>
            <person name="Wall L.G."/>
            <person name="Wang Y."/>
            <person name="Medigue C."/>
            <person name="Benson D.R."/>
        </authorList>
    </citation>
    <scope>NUCLEOTIDE SEQUENCE [LARGE SCALE GENOMIC DNA]</scope>
    <source>
        <strain evidence="3">DSM 45818 / CECT 9043 / CcI3</strain>
    </source>
</reference>
<dbReference type="InterPro" id="IPR024983">
    <property type="entry name" value="CHAT_dom"/>
</dbReference>
<protein>
    <recommendedName>
        <fullName evidence="1">CHAT domain-containing protein</fullName>
    </recommendedName>
</protein>
<dbReference type="EMBL" id="CP000249">
    <property type="protein sequence ID" value="ABD11937.1"/>
    <property type="molecule type" value="Genomic_DNA"/>
</dbReference>